<sequence length="305" mass="34770">MKKQLFNRILRLLEDRPRQGKRIIGIGATALWELWQRIATLDAAAKQAQAGRLGRNRQPGGGRKKDAEVLCRLLVALLYLRQHWTMQVIAESIGCSEATVWNYIHEMLPYIRDELPASLLEQWKQECDSVERAELEQWLAELPEGELLVDTWEQPIPRPQGNETQEAYYSGKKKQHTRKNQVISLPKGLDIVDVVIGEKGPRNDGKLLEQTQAELPEGLPFVGDKAYVGRANTTVPHKKPPGGTLTEAQKAFNRQVSQKRVFVEHVIRTVKIFRVAKELFRMRSGMYEQVIGCVCGLVRLRGQYV</sequence>
<evidence type="ECO:0000259" key="5">
    <source>
        <dbReference type="Pfam" id="PF13613"/>
    </source>
</evidence>
<feature type="region of interest" description="Disordered" evidence="3">
    <location>
        <begin position="154"/>
        <end position="175"/>
    </location>
</feature>
<evidence type="ECO:0000259" key="4">
    <source>
        <dbReference type="Pfam" id="PF13359"/>
    </source>
</evidence>
<dbReference type="InterPro" id="IPR027806">
    <property type="entry name" value="HARBI1_dom"/>
</dbReference>
<dbReference type="GO" id="GO:0046872">
    <property type="term" value="F:metal ion binding"/>
    <property type="evidence" value="ECO:0007669"/>
    <property type="project" value="UniProtKB-KW"/>
</dbReference>
<feature type="domain" description="DDE Tnp4" evidence="4">
    <location>
        <begin position="149"/>
        <end position="298"/>
    </location>
</feature>
<dbReference type="Pfam" id="PF13613">
    <property type="entry name" value="HTH_Tnp_4"/>
    <property type="match status" value="1"/>
</dbReference>
<dbReference type="AlphaFoldDB" id="A0A2W4XEG1"/>
<accession>A0A2W4XEG1</accession>
<comment type="cofactor">
    <cofactor evidence="1">
        <name>a divalent metal cation</name>
        <dbReference type="ChEBI" id="CHEBI:60240"/>
    </cofactor>
</comment>
<reference evidence="6 7" key="2">
    <citation type="submission" date="2018-06" db="EMBL/GenBank/DDBJ databases">
        <title>Metagenomic assembly of (sub)arctic Cyanobacteria and their associated microbiome from non-axenic cultures.</title>
        <authorList>
            <person name="Baurain D."/>
        </authorList>
    </citation>
    <scope>NUCLEOTIDE SEQUENCE [LARGE SCALE GENOMIC DNA]</scope>
    <source>
        <strain evidence="6">ULC027bin1</strain>
    </source>
</reference>
<reference evidence="7" key="1">
    <citation type="submission" date="2018-04" db="EMBL/GenBank/DDBJ databases">
        <authorList>
            <person name="Cornet L."/>
        </authorList>
    </citation>
    <scope>NUCLEOTIDE SEQUENCE [LARGE SCALE GENOMIC DNA]</scope>
</reference>
<evidence type="ECO:0000256" key="3">
    <source>
        <dbReference type="SAM" id="MobiDB-lite"/>
    </source>
</evidence>
<organism evidence="6 7">
    <name type="scientific">Phormidesmis priestleyi</name>
    <dbReference type="NCBI Taxonomy" id="268141"/>
    <lineage>
        <taxon>Bacteria</taxon>
        <taxon>Bacillati</taxon>
        <taxon>Cyanobacteriota</taxon>
        <taxon>Cyanophyceae</taxon>
        <taxon>Leptolyngbyales</taxon>
        <taxon>Leptolyngbyaceae</taxon>
        <taxon>Phormidesmis</taxon>
    </lineage>
</organism>
<proteinExistence type="predicted"/>
<dbReference type="EMBL" id="QBMP01000137">
    <property type="protein sequence ID" value="PZO52919.1"/>
    <property type="molecule type" value="Genomic_DNA"/>
</dbReference>
<name>A0A2W4XEG1_9CYAN</name>
<gene>
    <name evidence="6" type="ORF">DCF15_13185</name>
</gene>
<dbReference type="Pfam" id="PF13359">
    <property type="entry name" value="DDE_Tnp_4"/>
    <property type="match status" value="1"/>
</dbReference>
<dbReference type="InterPro" id="IPR027805">
    <property type="entry name" value="Transposase_HTH_dom"/>
</dbReference>
<evidence type="ECO:0000256" key="1">
    <source>
        <dbReference type="ARBA" id="ARBA00001968"/>
    </source>
</evidence>
<comment type="caution">
    <text evidence="6">The sequence shown here is derived from an EMBL/GenBank/DDBJ whole genome shotgun (WGS) entry which is preliminary data.</text>
</comment>
<feature type="domain" description="Transposase Helix-turn-helix" evidence="5">
    <location>
        <begin position="72"/>
        <end position="116"/>
    </location>
</feature>
<dbReference type="Proteomes" id="UP000249794">
    <property type="component" value="Unassembled WGS sequence"/>
</dbReference>
<evidence type="ECO:0000313" key="6">
    <source>
        <dbReference type="EMBL" id="PZO52919.1"/>
    </source>
</evidence>
<evidence type="ECO:0000313" key="7">
    <source>
        <dbReference type="Proteomes" id="UP000249794"/>
    </source>
</evidence>
<keyword evidence="2" id="KW-0479">Metal-binding</keyword>
<protein>
    <submittedName>
        <fullName evidence="6">IS5/IS1182 family transposase</fullName>
    </submittedName>
</protein>
<evidence type="ECO:0000256" key="2">
    <source>
        <dbReference type="ARBA" id="ARBA00022723"/>
    </source>
</evidence>